<name>X6ME26_RETFI</name>
<keyword evidence="1" id="KW-1133">Transmembrane helix</keyword>
<evidence type="ECO:0008006" key="4">
    <source>
        <dbReference type="Google" id="ProtNLM"/>
    </source>
</evidence>
<comment type="caution">
    <text evidence="2">The sequence shown here is derived from an EMBL/GenBank/DDBJ whole genome shotgun (WGS) entry which is preliminary data.</text>
</comment>
<organism evidence="2 3">
    <name type="scientific">Reticulomyxa filosa</name>
    <dbReference type="NCBI Taxonomy" id="46433"/>
    <lineage>
        <taxon>Eukaryota</taxon>
        <taxon>Sar</taxon>
        <taxon>Rhizaria</taxon>
        <taxon>Retaria</taxon>
        <taxon>Foraminifera</taxon>
        <taxon>Monothalamids</taxon>
        <taxon>Reticulomyxidae</taxon>
        <taxon>Reticulomyxa</taxon>
    </lineage>
</organism>
<protein>
    <recommendedName>
        <fullName evidence="4">Transmembrane protein</fullName>
    </recommendedName>
</protein>
<evidence type="ECO:0000256" key="1">
    <source>
        <dbReference type="SAM" id="Phobius"/>
    </source>
</evidence>
<keyword evidence="3" id="KW-1185">Reference proteome</keyword>
<dbReference type="EMBL" id="ASPP01022151">
    <property type="protein sequence ID" value="ETO11687.1"/>
    <property type="molecule type" value="Genomic_DNA"/>
</dbReference>
<gene>
    <name evidence="2" type="ORF">RFI_25688</name>
</gene>
<dbReference type="Proteomes" id="UP000023152">
    <property type="component" value="Unassembled WGS sequence"/>
</dbReference>
<keyword evidence="1" id="KW-0472">Membrane</keyword>
<proteinExistence type="predicted"/>
<evidence type="ECO:0000313" key="3">
    <source>
        <dbReference type="Proteomes" id="UP000023152"/>
    </source>
</evidence>
<feature type="transmembrane region" description="Helical" evidence="1">
    <location>
        <begin position="165"/>
        <end position="185"/>
    </location>
</feature>
<dbReference type="AlphaFoldDB" id="X6ME26"/>
<sequence length="233" mass="26800">MFFKLGQSTLKKIEFFNVASFTLVSDEYLLGTQFVHPSLKTFLTTSTAQRVISALKNHSFIVGHTQKVAHFCLYLRNVKFCDESNIIQKQQNYLINSIQVKDTKTEQLQCQVLTTDKQTPNLRVSTTGYSPYSLAHKQSSKFCSLLFSIFFICLELETIEKVFVLFLSSLFLVSGTLTLLVLRMITAHEKKNFKDIFPCSTQVKKKDQNKNAISDMKTTNKKSRLEILFRMAY</sequence>
<keyword evidence="1" id="KW-0812">Transmembrane</keyword>
<evidence type="ECO:0000313" key="2">
    <source>
        <dbReference type="EMBL" id="ETO11687.1"/>
    </source>
</evidence>
<accession>X6ME26</accession>
<reference evidence="2 3" key="1">
    <citation type="journal article" date="2013" name="Curr. Biol.">
        <title>The Genome of the Foraminiferan Reticulomyxa filosa.</title>
        <authorList>
            <person name="Glockner G."/>
            <person name="Hulsmann N."/>
            <person name="Schleicher M."/>
            <person name="Noegel A.A."/>
            <person name="Eichinger L."/>
            <person name="Gallinger C."/>
            <person name="Pawlowski J."/>
            <person name="Sierra R."/>
            <person name="Euteneuer U."/>
            <person name="Pillet L."/>
            <person name="Moustafa A."/>
            <person name="Platzer M."/>
            <person name="Groth M."/>
            <person name="Szafranski K."/>
            <person name="Schliwa M."/>
        </authorList>
    </citation>
    <scope>NUCLEOTIDE SEQUENCE [LARGE SCALE GENOMIC DNA]</scope>
</reference>